<feature type="domain" description="EDS1 EP" evidence="7">
    <location>
        <begin position="414"/>
        <end position="618"/>
    </location>
</feature>
<evidence type="ECO:0000259" key="7">
    <source>
        <dbReference type="Pfam" id="PF18117"/>
    </source>
</evidence>
<keyword evidence="9" id="KW-1185">Reference proteome</keyword>
<evidence type="ECO:0000256" key="3">
    <source>
        <dbReference type="ARBA" id="ARBA00022490"/>
    </source>
</evidence>
<evidence type="ECO:0000256" key="4">
    <source>
        <dbReference type="ARBA" id="ARBA00022821"/>
    </source>
</evidence>
<evidence type="ECO:0008006" key="10">
    <source>
        <dbReference type="Google" id="ProtNLM"/>
    </source>
</evidence>
<dbReference type="GO" id="GO:0005634">
    <property type="term" value="C:nucleus"/>
    <property type="evidence" value="ECO:0007669"/>
    <property type="project" value="UniProtKB-SubCell"/>
</dbReference>
<reference evidence="8 9" key="1">
    <citation type="submission" date="2020-08" db="EMBL/GenBank/DDBJ databases">
        <title>Plant Genome Project.</title>
        <authorList>
            <person name="Zhang R.-G."/>
        </authorList>
    </citation>
    <scope>NUCLEOTIDE SEQUENCE [LARGE SCALE GENOMIC DNA]</scope>
    <source>
        <tissue evidence="8">Rhizome</tissue>
    </source>
</reference>
<accession>A0A8J5L5F0</accession>
<organism evidence="8 9">
    <name type="scientific">Zingiber officinale</name>
    <name type="common">Ginger</name>
    <name type="synonym">Amomum zingiber</name>
    <dbReference type="NCBI Taxonomy" id="94328"/>
    <lineage>
        <taxon>Eukaryota</taxon>
        <taxon>Viridiplantae</taxon>
        <taxon>Streptophyta</taxon>
        <taxon>Embryophyta</taxon>
        <taxon>Tracheophyta</taxon>
        <taxon>Spermatophyta</taxon>
        <taxon>Magnoliopsida</taxon>
        <taxon>Liliopsida</taxon>
        <taxon>Zingiberales</taxon>
        <taxon>Zingiberaceae</taxon>
        <taxon>Zingiber</taxon>
    </lineage>
</organism>
<dbReference type="InterPro" id="IPR029058">
    <property type="entry name" value="AB_hydrolase_fold"/>
</dbReference>
<keyword evidence="3" id="KW-0963">Cytoplasm</keyword>
<dbReference type="Proteomes" id="UP000734854">
    <property type="component" value="Unassembled WGS sequence"/>
</dbReference>
<protein>
    <recommendedName>
        <fullName evidence="10">Lipase-like PAD4</fullName>
    </recommendedName>
</protein>
<evidence type="ECO:0000256" key="1">
    <source>
        <dbReference type="ARBA" id="ARBA00004123"/>
    </source>
</evidence>
<evidence type="ECO:0000256" key="2">
    <source>
        <dbReference type="ARBA" id="ARBA00004496"/>
    </source>
</evidence>
<dbReference type="Pfam" id="PF18117">
    <property type="entry name" value="EDS1_EP"/>
    <property type="match status" value="1"/>
</dbReference>
<name>A0A8J5L5F0_ZINOF</name>
<gene>
    <name evidence="8" type="ORF">ZIOFF_031653</name>
</gene>
<dbReference type="Gene3D" id="3.40.50.1820">
    <property type="entry name" value="alpha/beta hydrolase"/>
    <property type="match status" value="1"/>
</dbReference>
<dbReference type="GO" id="GO:0006952">
    <property type="term" value="P:defense response"/>
    <property type="evidence" value="ECO:0007669"/>
    <property type="project" value="UniProtKB-KW"/>
</dbReference>
<keyword evidence="4" id="KW-0611">Plant defense</keyword>
<proteinExistence type="predicted"/>
<dbReference type="GO" id="GO:0005737">
    <property type="term" value="C:cytoplasm"/>
    <property type="evidence" value="ECO:0007669"/>
    <property type="project" value="UniProtKB-SubCell"/>
</dbReference>
<dbReference type="PANTHER" id="PTHR47413:SF2">
    <property type="entry name" value="LIPASE-LIKE PAD4"/>
    <property type="match status" value="1"/>
</dbReference>
<dbReference type="SUPFAM" id="SSF53474">
    <property type="entry name" value="alpha/beta-Hydrolases"/>
    <property type="match status" value="1"/>
</dbReference>
<dbReference type="GO" id="GO:0006629">
    <property type="term" value="P:lipid metabolic process"/>
    <property type="evidence" value="ECO:0007669"/>
    <property type="project" value="InterPro"/>
</dbReference>
<dbReference type="InterPro" id="IPR002921">
    <property type="entry name" value="Fungal_lipase-type"/>
</dbReference>
<dbReference type="EMBL" id="JACMSC010000009">
    <property type="protein sequence ID" value="KAG6506330.1"/>
    <property type="molecule type" value="Genomic_DNA"/>
</dbReference>
<evidence type="ECO:0000313" key="9">
    <source>
        <dbReference type="Proteomes" id="UP000734854"/>
    </source>
</evidence>
<evidence type="ECO:0000313" key="8">
    <source>
        <dbReference type="EMBL" id="KAG6506330.1"/>
    </source>
</evidence>
<comment type="subcellular location">
    <subcellularLocation>
        <location evidence="2">Cytoplasm</location>
    </subcellularLocation>
    <subcellularLocation>
        <location evidence="1">Nucleus</location>
    </subcellularLocation>
</comment>
<evidence type="ECO:0000256" key="5">
    <source>
        <dbReference type="ARBA" id="ARBA00023242"/>
    </source>
</evidence>
<comment type="caution">
    <text evidence="8">The sequence shown here is derived from an EMBL/GenBank/DDBJ whole genome shotgun (WGS) entry which is preliminary data.</text>
</comment>
<evidence type="ECO:0000259" key="6">
    <source>
        <dbReference type="Pfam" id="PF01764"/>
    </source>
</evidence>
<feature type="domain" description="Fungal lipase-type" evidence="6">
    <location>
        <begin position="116"/>
        <end position="219"/>
    </location>
</feature>
<dbReference type="PANTHER" id="PTHR47413">
    <property type="entry name" value="LIPASE-LIKE PAD4"/>
    <property type="match status" value="1"/>
</dbReference>
<sequence length="691" mass="76866">MDSRAEAERSMFETSHVLGALLASSPLLTQAWNRSMRVNAGNARFVLDRSDDAVFVAFSGAHTDASPSAASSGLGGGFFELVPLYSGAHELFEPLGGGEGDDGGQPPPVLLQAGALRLFMSLYHSSEFQVLISETKNKSVVLTGHSVGGCMASLLGLYFLCASSARANAPTPASLLCITFGSPMIGNETLSRAILRERWGGRFCHVVSQHDIMPRLLFCPLNSMPNQFATLIHNLMQSWQVSMCNPQSSRSTLGMSDNQKAELHHYISMHISEAAAEQKHQMDIYRPFGNYALCSTEGAVCISDPLTVLKMLQLTFMTGDASSSIEEQHISYGDLVSKLSENLQFKKRLHSEEYETKSNYSVGVSLALEASGLGVQDMGAMEAREWLELSMCRRPNLNSASLAIKLAKVTPCRAQIEWYKDLCDDDMGYYDCFKLRKAPKRDSKVNINRIKLGHFWDSLLSMLQDNKLPHNFLKRDKWVNAAQFYKLLVEPLDIAEYYRCQLYKTRGHYLNHGRERRYEVFDKWWNEEKAANRKRSKFAGLTQDSCFWAKVEEAREWIENAQGEKNPTKLVKLWENINGFESYANGLIERKEVSIDVLAPRSSFSFWVNAVKEMKLKQACSVPSSTVLVGVTGGISAIAVARGGSATPLWFQLPPDGRRRGLARTEDEGKVGVVVVTIAGGYAETVPHLRF</sequence>
<keyword evidence="5" id="KW-0539">Nucleus</keyword>
<dbReference type="InterPro" id="IPR041266">
    <property type="entry name" value="EDS1_EP"/>
</dbReference>
<dbReference type="AlphaFoldDB" id="A0A8J5L5F0"/>
<dbReference type="Pfam" id="PF01764">
    <property type="entry name" value="Lipase_3"/>
    <property type="match status" value="1"/>
</dbReference>